<reference evidence="2" key="1">
    <citation type="submission" date="2023-01" db="EMBL/GenBank/DDBJ databases">
        <title>Metagenome sequencing of chrysophaentin producing Chrysophaeum taylorii.</title>
        <authorList>
            <person name="Davison J."/>
            <person name="Bewley C."/>
        </authorList>
    </citation>
    <scope>NUCLEOTIDE SEQUENCE</scope>
    <source>
        <strain evidence="2">NIES-1699</strain>
    </source>
</reference>
<evidence type="ECO:0000256" key="1">
    <source>
        <dbReference type="SAM" id="SignalP"/>
    </source>
</evidence>
<sequence>MKVVGVIALVIAEVSAVCRESKACEGSANMCDCRGFSASAYQPAMEVYASESEKSIDGYKEGTCGYANAACDLKWAILCCDSGEEVPSEPSEFQPIEELSGGAGLVEDVESPEEFCGRHGLKASKFSPERVAYPGGGFVGVTGHQDGTCGNVVAMGMTQFAICCCESREFCCPRGVEAEDCLSRAVSRDLEELNVVLGSYSYSFAEPYEEDVVVACVDSVDWYKTNDTSVPGVSLENIKLWVMLLFRSKDCAWVSSFPSARCDTKGADRSFASYSCPDSCNTTCNDSSDWYKTNDTSKNCAWVSVFPEARCDVKGWDGTIGSYSCPDACGLQVTVSDSEDWYKNGEPSKDCAWVSQYASARCEVKGWDGSFAADSCPFACSALLVADDTL</sequence>
<protein>
    <submittedName>
        <fullName evidence="2">Uncharacterized protein</fullName>
    </submittedName>
</protein>
<dbReference type="Proteomes" id="UP001230188">
    <property type="component" value="Unassembled WGS sequence"/>
</dbReference>
<dbReference type="EMBL" id="JAQMWT010000185">
    <property type="protein sequence ID" value="KAJ8608079.1"/>
    <property type="molecule type" value="Genomic_DNA"/>
</dbReference>
<accession>A0AAD7UIE6</accession>
<dbReference type="AlphaFoldDB" id="A0AAD7UIE6"/>
<keyword evidence="3" id="KW-1185">Reference proteome</keyword>
<proteinExistence type="predicted"/>
<feature type="chain" id="PRO_5042045428" evidence="1">
    <location>
        <begin position="17"/>
        <end position="390"/>
    </location>
</feature>
<feature type="signal peptide" evidence="1">
    <location>
        <begin position="1"/>
        <end position="16"/>
    </location>
</feature>
<gene>
    <name evidence="2" type="ORF">CTAYLR_009627</name>
</gene>
<keyword evidence="1" id="KW-0732">Signal</keyword>
<evidence type="ECO:0000313" key="2">
    <source>
        <dbReference type="EMBL" id="KAJ8608079.1"/>
    </source>
</evidence>
<evidence type="ECO:0000313" key="3">
    <source>
        <dbReference type="Proteomes" id="UP001230188"/>
    </source>
</evidence>
<organism evidence="2 3">
    <name type="scientific">Chrysophaeum taylorii</name>
    <dbReference type="NCBI Taxonomy" id="2483200"/>
    <lineage>
        <taxon>Eukaryota</taxon>
        <taxon>Sar</taxon>
        <taxon>Stramenopiles</taxon>
        <taxon>Ochrophyta</taxon>
        <taxon>Pelagophyceae</taxon>
        <taxon>Pelagomonadales</taxon>
        <taxon>Pelagomonadaceae</taxon>
        <taxon>Chrysophaeum</taxon>
    </lineage>
</organism>
<comment type="caution">
    <text evidence="2">The sequence shown here is derived from an EMBL/GenBank/DDBJ whole genome shotgun (WGS) entry which is preliminary data.</text>
</comment>
<name>A0AAD7UIE6_9STRA</name>